<dbReference type="Pfam" id="PF21597">
    <property type="entry name" value="TetR_C_43"/>
    <property type="match status" value="1"/>
</dbReference>
<evidence type="ECO:0000313" key="7">
    <source>
        <dbReference type="EMBL" id="AYD88962.1"/>
    </source>
</evidence>
<feature type="region of interest" description="Disordered" evidence="5">
    <location>
        <begin position="189"/>
        <end position="223"/>
    </location>
</feature>
<keyword evidence="2 4" id="KW-0238">DNA-binding</keyword>
<dbReference type="Gene3D" id="1.10.357.10">
    <property type="entry name" value="Tetracycline Repressor, domain 2"/>
    <property type="match status" value="1"/>
</dbReference>
<evidence type="ECO:0000313" key="8">
    <source>
        <dbReference type="Proteomes" id="UP000273001"/>
    </source>
</evidence>
<evidence type="ECO:0000256" key="5">
    <source>
        <dbReference type="SAM" id="MobiDB-lite"/>
    </source>
</evidence>
<dbReference type="PROSITE" id="PS50977">
    <property type="entry name" value="HTH_TETR_2"/>
    <property type="match status" value="1"/>
</dbReference>
<dbReference type="Proteomes" id="UP000273001">
    <property type="component" value="Chromosome"/>
</dbReference>
<dbReference type="PANTHER" id="PTHR30055:SF234">
    <property type="entry name" value="HTH-TYPE TRANSCRIPTIONAL REGULATOR BETI"/>
    <property type="match status" value="1"/>
</dbReference>
<dbReference type="InterPro" id="IPR049445">
    <property type="entry name" value="TetR_SbtR-like_C"/>
</dbReference>
<dbReference type="PANTHER" id="PTHR30055">
    <property type="entry name" value="HTH-TYPE TRANSCRIPTIONAL REGULATOR RUTR"/>
    <property type="match status" value="1"/>
</dbReference>
<dbReference type="SUPFAM" id="SSF46689">
    <property type="entry name" value="Homeodomain-like"/>
    <property type="match status" value="1"/>
</dbReference>
<keyword evidence="3" id="KW-0804">Transcription</keyword>
<evidence type="ECO:0000256" key="1">
    <source>
        <dbReference type="ARBA" id="ARBA00023015"/>
    </source>
</evidence>
<dbReference type="EMBL" id="CP032514">
    <property type="protein sequence ID" value="AYD88962.1"/>
    <property type="molecule type" value="Genomic_DNA"/>
</dbReference>
<feature type="DNA-binding region" description="H-T-H motif" evidence="4">
    <location>
        <begin position="47"/>
        <end position="66"/>
    </location>
</feature>
<dbReference type="RefSeq" id="WP_120203211.1">
    <property type="nucleotide sequence ID" value="NZ_CP032514.1"/>
</dbReference>
<gene>
    <name evidence="7" type="ORF">D5R93_00850</name>
</gene>
<feature type="compositionally biased region" description="Gly residues" evidence="5">
    <location>
        <begin position="207"/>
        <end position="217"/>
    </location>
</feature>
<evidence type="ECO:0000259" key="6">
    <source>
        <dbReference type="PROSITE" id="PS50977"/>
    </source>
</evidence>
<accession>A0ABM6Z129</accession>
<dbReference type="InterPro" id="IPR050109">
    <property type="entry name" value="HTH-type_TetR-like_transc_reg"/>
</dbReference>
<evidence type="ECO:0000256" key="2">
    <source>
        <dbReference type="ARBA" id="ARBA00023125"/>
    </source>
</evidence>
<reference evidence="7 8" key="1">
    <citation type="submission" date="2018-09" db="EMBL/GenBank/DDBJ databases">
        <authorList>
            <person name="Li J."/>
        </authorList>
    </citation>
    <scope>NUCLEOTIDE SEQUENCE [LARGE SCALE GENOMIC DNA]</scope>
    <source>
        <strain evidence="7 8">2129</strain>
    </source>
</reference>
<evidence type="ECO:0000256" key="3">
    <source>
        <dbReference type="ARBA" id="ARBA00023163"/>
    </source>
</evidence>
<dbReference type="Pfam" id="PF00440">
    <property type="entry name" value="TetR_N"/>
    <property type="match status" value="1"/>
</dbReference>
<dbReference type="InterPro" id="IPR009057">
    <property type="entry name" value="Homeodomain-like_sf"/>
</dbReference>
<protein>
    <submittedName>
        <fullName evidence="7">TetR/AcrR family transcriptional regulator</fullName>
    </submittedName>
</protein>
<keyword evidence="1" id="KW-0805">Transcription regulation</keyword>
<evidence type="ECO:0000256" key="4">
    <source>
        <dbReference type="PROSITE-ProRule" id="PRU00335"/>
    </source>
</evidence>
<sequence length="244" mass="25795">MSDPARLGARAVSESARRRVRADARRNRERILVVAEQVFAREGLEAPMDVIAKGAGVGAGTLYRHFPTKQDLLSEILEARFTDLARRRQEIEAAAGSSGEALEQWLEAVGEWMRAYDGLPQPLRDAYVSGSSPLSPTCEEVIEMTRGFLETAQREGVARVDVDAATLYQAALASAWVAGAVEGAQRGAEDGAARGDGTVGRCDTAGPGQGAGGGVASGSGRAAEGAAAQQRLVSLMRRGWQEAR</sequence>
<proteinExistence type="predicted"/>
<dbReference type="PRINTS" id="PR00455">
    <property type="entry name" value="HTHTETR"/>
</dbReference>
<feature type="domain" description="HTH tetR-type" evidence="6">
    <location>
        <begin position="25"/>
        <end position="84"/>
    </location>
</feature>
<organism evidence="7 8">
    <name type="scientific">Actinomyces lilanjuaniae</name>
    <dbReference type="NCBI Taxonomy" id="2321394"/>
    <lineage>
        <taxon>Bacteria</taxon>
        <taxon>Bacillati</taxon>
        <taxon>Actinomycetota</taxon>
        <taxon>Actinomycetes</taxon>
        <taxon>Actinomycetales</taxon>
        <taxon>Actinomycetaceae</taxon>
        <taxon>Actinomyces</taxon>
    </lineage>
</organism>
<name>A0ABM6Z129_9ACTO</name>
<keyword evidence="8" id="KW-1185">Reference proteome</keyword>
<dbReference type="InterPro" id="IPR001647">
    <property type="entry name" value="HTH_TetR"/>
</dbReference>